<dbReference type="Proteomes" id="UP000625316">
    <property type="component" value="Unassembled WGS sequence"/>
</dbReference>
<name>A0A928VL08_9CYAN</name>
<dbReference type="RefSeq" id="WP_264323380.1">
    <property type="nucleotide sequence ID" value="NZ_JADEXQ010000004.1"/>
</dbReference>
<comment type="caution">
    <text evidence="11">The sequence shown here is derived from an EMBL/GenBank/DDBJ whole genome shotgun (WGS) entry which is preliminary data.</text>
</comment>
<keyword evidence="5" id="KW-0819">tRNA processing</keyword>
<accession>A0A928VL08</accession>
<evidence type="ECO:0000256" key="3">
    <source>
        <dbReference type="ARBA" id="ARBA00019010"/>
    </source>
</evidence>
<evidence type="ECO:0000256" key="7">
    <source>
        <dbReference type="ARBA" id="ARBA00022741"/>
    </source>
</evidence>
<keyword evidence="8" id="KW-0067">ATP-binding</keyword>
<evidence type="ECO:0000256" key="5">
    <source>
        <dbReference type="ARBA" id="ARBA00022694"/>
    </source>
</evidence>
<dbReference type="GO" id="GO:0005737">
    <property type="term" value="C:cytoplasm"/>
    <property type="evidence" value="ECO:0007669"/>
    <property type="project" value="UniProtKB-SubCell"/>
</dbReference>
<evidence type="ECO:0000256" key="9">
    <source>
        <dbReference type="ARBA" id="ARBA00022842"/>
    </source>
</evidence>
<dbReference type="GO" id="GO:0002949">
    <property type="term" value="P:tRNA threonylcarbamoyladenosine modification"/>
    <property type="evidence" value="ECO:0007669"/>
    <property type="project" value="InterPro"/>
</dbReference>
<evidence type="ECO:0000256" key="4">
    <source>
        <dbReference type="ARBA" id="ARBA00022490"/>
    </source>
</evidence>
<dbReference type="Gene3D" id="3.40.50.300">
    <property type="entry name" value="P-loop containing nucleotide triphosphate hydrolases"/>
    <property type="match status" value="1"/>
</dbReference>
<dbReference type="EMBL" id="JADEXQ010000004">
    <property type="protein sequence ID" value="MBE9028556.1"/>
    <property type="molecule type" value="Genomic_DNA"/>
</dbReference>
<evidence type="ECO:0000256" key="2">
    <source>
        <dbReference type="ARBA" id="ARBA00007599"/>
    </source>
</evidence>
<evidence type="ECO:0000256" key="6">
    <source>
        <dbReference type="ARBA" id="ARBA00022723"/>
    </source>
</evidence>
<comment type="similarity">
    <text evidence="2">Belongs to the TsaE family.</text>
</comment>
<dbReference type="PANTHER" id="PTHR33540">
    <property type="entry name" value="TRNA THREONYLCARBAMOYLADENOSINE BIOSYNTHESIS PROTEIN TSAE"/>
    <property type="match status" value="1"/>
</dbReference>
<keyword evidence="4" id="KW-0963">Cytoplasm</keyword>
<evidence type="ECO:0000256" key="8">
    <source>
        <dbReference type="ARBA" id="ARBA00022840"/>
    </source>
</evidence>
<dbReference type="GO" id="GO:0005524">
    <property type="term" value="F:ATP binding"/>
    <property type="evidence" value="ECO:0007669"/>
    <property type="project" value="UniProtKB-KW"/>
</dbReference>
<keyword evidence="6" id="KW-0479">Metal-binding</keyword>
<dbReference type="SUPFAM" id="SSF52540">
    <property type="entry name" value="P-loop containing nucleoside triphosphate hydrolases"/>
    <property type="match status" value="1"/>
</dbReference>
<dbReference type="InterPro" id="IPR003442">
    <property type="entry name" value="T6A_TsaE"/>
</dbReference>
<dbReference type="PANTHER" id="PTHR33540:SF2">
    <property type="entry name" value="TRNA THREONYLCARBAMOYLADENOSINE BIOSYNTHESIS PROTEIN TSAE"/>
    <property type="match status" value="1"/>
</dbReference>
<gene>
    <name evidence="11" type="primary">tsaE</name>
    <name evidence="11" type="ORF">IQ266_02140</name>
</gene>
<evidence type="ECO:0000256" key="1">
    <source>
        <dbReference type="ARBA" id="ARBA00004496"/>
    </source>
</evidence>
<reference evidence="11" key="1">
    <citation type="submission" date="2020-10" db="EMBL/GenBank/DDBJ databases">
        <authorList>
            <person name="Castelo-Branco R."/>
            <person name="Eusebio N."/>
            <person name="Adriana R."/>
            <person name="Vieira A."/>
            <person name="Brugerolle De Fraissinette N."/>
            <person name="Rezende De Castro R."/>
            <person name="Schneider M.P."/>
            <person name="Vasconcelos V."/>
            <person name="Leao P.N."/>
        </authorList>
    </citation>
    <scope>NUCLEOTIDE SEQUENCE</scope>
    <source>
        <strain evidence="11">LEGE 11480</strain>
    </source>
</reference>
<organism evidence="11 12">
    <name type="scientific">Romeriopsis navalis LEGE 11480</name>
    <dbReference type="NCBI Taxonomy" id="2777977"/>
    <lineage>
        <taxon>Bacteria</taxon>
        <taxon>Bacillati</taxon>
        <taxon>Cyanobacteriota</taxon>
        <taxon>Cyanophyceae</taxon>
        <taxon>Leptolyngbyales</taxon>
        <taxon>Leptolyngbyaceae</taxon>
        <taxon>Romeriopsis</taxon>
        <taxon>Romeriopsis navalis</taxon>
    </lineage>
</organism>
<dbReference type="AlphaFoldDB" id="A0A928VL08"/>
<keyword evidence="7" id="KW-0547">Nucleotide-binding</keyword>
<evidence type="ECO:0000313" key="12">
    <source>
        <dbReference type="Proteomes" id="UP000625316"/>
    </source>
</evidence>
<evidence type="ECO:0000256" key="10">
    <source>
        <dbReference type="ARBA" id="ARBA00032441"/>
    </source>
</evidence>
<dbReference type="InterPro" id="IPR027417">
    <property type="entry name" value="P-loop_NTPase"/>
</dbReference>
<dbReference type="NCBIfam" id="TIGR00150">
    <property type="entry name" value="T6A_YjeE"/>
    <property type="match status" value="1"/>
</dbReference>
<evidence type="ECO:0000313" key="11">
    <source>
        <dbReference type="EMBL" id="MBE9028556.1"/>
    </source>
</evidence>
<dbReference type="GO" id="GO:0046872">
    <property type="term" value="F:metal ion binding"/>
    <property type="evidence" value="ECO:0007669"/>
    <property type="project" value="UniProtKB-KW"/>
</dbReference>
<dbReference type="Pfam" id="PF02367">
    <property type="entry name" value="TsaE"/>
    <property type="match status" value="1"/>
</dbReference>
<sequence>MSFSQQLANAAATHEIGRQLGAQLAAGAILLLEGDLGAGKTSLVQGIGTGLGISETIDSPTFTLINEYDDGRVPLYHLDLYRLEPAEVTGLNLDSYWEGIETEPGIVAIEWAERLPYLPQDYLRIKLTHDAAGGRKLVIEAIGQIAVPTLTR</sequence>
<keyword evidence="12" id="KW-1185">Reference proteome</keyword>
<keyword evidence="9" id="KW-0460">Magnesium</keyword>
<comment type="subcellular location">
    <subcellularLocation>
        <location evidence="1">Cytoplasm</location>
    </subcellularLocation>
</comment>
<protein>
    <recommendedName>
        <fullName evidence="3">tRNA threonylcarbamoyladenosine biosynthesis protein TsaE</fullName>
    </recommendedName>
    <alternativeName>
        <fullName evidence="10">t(6)A37 threonylcarbamoyladenosine biosynthesis protein TsaE</fullName>
    </alternativeName>
</protein>
<proteinExistence type="inferred from homology"/>